<dbReference type="Proteomes" id="UP000646844">
    <property type="component" value="Unassembled WGS sequence"/>
</dbReference>
<gene>
    <name evidence="1" type="ORF">HA332_02875</name>
</gene>
<dbReference type="EMBL" id="DUJO01000013">
    <property type="protein sequence ID" value="HII73345.1"/>
    <property type="molecule type" value="Genomic_DNA"/>
</dbReference>
<sequence>MVASAWLTWQFATSGQYITSQALGPYGAASYWFSVSVQTGDVTETGNWNSLHATFSVTISNWAGQKISGQLFNDVYYYGGNQVIDYYGFNGNICYGNSNILPNYFKIYNR</sequence>
<reference evidence="1" key="1">
    <citation type="journal article" date="2020" name="bioRxiv">
        <title>A rank-normalized archaeal taxonomy based on genome phylogeny resolves widespread incomplete and uneven classifications.</title>
        <authorList>
            <person name="Rinke C."/>
            <person name="Chuvochina M."/>
            <person name="Mussig A.J."/>
            <person name="Chaumeil P.-A."/>
            <person name="Waite D.W."/>
            <person name="Whitman W.B."/>
            <person name="Parks D.H."/>
            <person name="Hugenholtz P."/>
        </authorList>
    </citation>
    <scope>NUCLEOTIDE SEQUENCE</scope>
    <source>
        <strain evidence="1">UBA8838</strain>
    </source>
</reference>
<name>A0A832TFB6_9CREN</name>
<accession>A0A832TFB6</accession>
<organism evidence="1 2">
    <name type="scientific">Sulfurisphaera tokodaii</name>
    <dbReference type="NCBI Taxonomy" id="111955"/>
    <lineage>
        <taxon>Archaea</taxon>
        <taxon>Thermoproteota</taxon>
        <taxon>Thermoprotei</taxon>
        <taxon>Sulfolobales</taxon>
        <taxon>Sulfolobaceae</taxon>
        <taxon>Sulfurisphaera</taxon>
    </lineage>
</organism>
<evidence type="ECO:0000313" key="2">
    <source>
        <dbReference type="Proteomes" id="UP000646844"/>
    </source>
</evidence>
<proteinExistence type="predicted"/>
<protein>
    <submittedName>
        <fullName evidence="1">Uncharacterized protein</fullName>
    </submittedName>
</protein>
<dbReference type="GeneID" id="1459781"/>
<comment type="caution">
    <text evidence="1">The sequence shown here is derived from an EMBL/GenBank/DDBJ whole genome shotgun (WGS) entry which is preliminary data.</text>
</comment>
<dbReference type="AlphaFoldDB" id="A0A832TFB6"/>
<dbReference type="RefSeq" id="WP_010979794.1">
    <property type="nucleotide sequence ID" value="NZ_BAABQO010000013.1"/>
</dbReference>
<evidence type="ECO:0000313" key="1">
    <source>
        <dbReference type="EMBL" id="HII73345.1"/>
    </source>
</evidence>